<protein>
    <submittedName>
        <fullName evidence="1">Uncharacterized protein</fullName>
    </submittedName>
</protein>
<reference evidence="1 2" key="1">
    <citation type="submission" date="2013-09" db="EMBL/GenBank/DDBJ databases">
        <title>Biodegradation of hydrocarbons in the deep terrestrial subsurface : characterization of a microbial consortium composed of two Desulfotomaculum species originating from a deep geological formation.</title>
        <authorList>
            <person name="Aullo T."/>
            <person name="Berlendis S."/>
            <person name="Lascourreges J.-F."/>
            <person name="Dessort D."/>
            <person name="Saint-Laurent S."/>
            <person name="Schraauwers B."/>
            <person name="Mas J."/>
            <person name="Magot M."/>
            <person name="Ranchou-Peyruse A."/>
        </authorList>
    </citation>
    <scope>NUCLEOTIDE SEQUENCE [LARGE SCALE GENOMIC DNA]</scope>
    <source>
        <strain evidence="1 2">Bs107</strain>
    </source>
</reference>
<gene>
    <name evidence="1" type="ORF">P378_09235</name>
</gene>
<organism evidence="1 2">
    <name type="scientific">Desulforamulus profundi</name>
    <dbReference type="NCBI Taxonomy" id="1383067"/>
    <lineage>
        <taxon>Bacteria</taxon>
        <taxon>Bacillati</taxon>
        <taxon>Bacillota</taxon>
        <taxon>Clostridia</taxon>
        <taxon>Eubacteriales</taxon>
        <taxon>Peptococcaceae</taxon>
        <taxon>Desulforamulus</taxon>
    </lineage>
</organism>
<dbReference type="RefSeq" id="WP_180261023.1">
    <property type="nucleotide sequence ID" value="NZ_AWQQ01000047.1"/>
</dbReference>
<proteinExistence type="predicted"/>
<comment type="caution">
    <text evidence="1">The sequence shown here is derived from an EMBL/GenBank/DDBJ whole genome shotgun (WGS) entry which is preliminary data.</text>
</comment>
<dbReference type="EMBL" id="AWQQ01000047">
    <property type="protein sequence ID" value="PHJ38619.1"/>
    <property type="molecule type" value="Genomic_DNA"/>
</dbReference>
<evidence type="ECO:0000313" key="1">
    <source>
        <dbReference type="EMBL" id="PHJ38619.1"/>
    </source>
</evidence>
<dbReference type="AlphaFoldDB" id="A0A2C6MBM2"/>
<name>A0A2C6MBM2_9FIRM</name>
<sequence>MYFTEGRLRTYERMMQEKPRHERDPVKTMQDRDCEHCLHYDMQHEKCSKEKCTVFKE</sequence>
<dbReference type="Proteomes" id="UP000222564">
    <property type="component" value="Unassembled WGS sequence"/>
</dbReference>
<accession>A0A2C6MBM2</accession>
<keyword evidence="2" id="KW-1185">Reference proteome</keyword>
<evidence type="ECO:0000313" key="2">
    <source>
        <dbReference type="Proteomes" id="UP000222564"/>
    </source>
</evidence>